<dbReference type="Gene3D" id="3.40.50.300">
    <property type="entry name" value="P-loop containing nucleotide triphosphate hydrolases"/>
    <property type="match status" value="1"/>
</dbReference>
<dbReference type="RefSeq" id="XP_013240009.1">
    <property type="nucleotide sequence ID" value="XM_013384555.1"/>
</dbReference>
<accession>A0A066VC20</accession>
<dbReference type="PANTHER" id="PTHR22942">
    <property type="entry name" value="RECA/RAD51/RADA DNA STRAND-PAIRING FAMILY MEMBER"/>
    <property type="match status" value="1"/>
</dbReference>
<dbReference type="GO" id="GO:0005524">
    <property type="term" value="F:ATP binding"/>
    <property type="evidence" value="ECO:0007669"/>
    <property type="project" value="UniProtKB-KW"/>
</dbReference>
<dbReference type="Pfam" id="PF08423">
    <property type="entry name" value="Rad51"/>
    <property type="match status" value="1"/>
</dbReference>
<dbReference type="GO" id="GO:0070192">
    <property type="term" value="P:chromosome organization involved in meiotic cell cycle"/>
    <property type="evidence" value="ECO:0007669"/>
    <property type="project" value="TreeGrafter"/>
</dbReference>
<proteinExistence type="predicted"/>
<dbReference type="Pfam" id="PF14520">
    <property type="entry name" value="HHH_5"/>
    <property type="match status" value="1"/>
</dbReference>
<evidence type="ECO:0000256" key="2">
    <source>
        <dbReference type="ARBA" id="ARBA00022840"/>
    </source>
</evidence>
<dbReference type="InterPro" id="IPR013632">
    <property type="entry name" value="Rad51_C"/>
</dbReference>
<dbReference type="Proteomes" id="UP000027361">
    <property type="component" value="Unassembled WGS sequence"/>
</dbReference>
<dbReference type="Gene3D" id="1.10.150.20">
    <property type="entry name" value="5' to 3' exonuclease, C-terminal subdomain"/>
    <property type="match status" value="1"/>
</dbReference>
<dbReference type="SUPFAM" id="SSF47794">
    <property type="entry name" value="Rad51 N-terminal domain-like"/>
    <property type="match status" value="1"/>
</dbReference>
<dbReference type="InterPro" id="IPR010995">
    <property type="entry name" value="DNA_repair_Rad51/TF_NusA_a-hlx"/>
</dbReference>
<dbReference type="GO" id="GO:0000794">
    <property type="term" value="C:condensed nuclear chromosome"/>
    <property type="evidence" value="ECO:0007669"/>
    <property type="project" value="TreeGrafter"/>
</dbReference>
<dbReference type="GO" id="GO:0006312">
    <property type="term" value="P:mitotic recombination"/>
    <property type="evidence" value="ECO:0007669"/>
    <property type="project" value="TreeGrafter"/>
</dbReference>
<evidence type="ECO:0000313" key="6">
    <source>
        <dbReference type="Proteomes" id="UP000027361"/>
    </source>
</evidence>
<dbReference type="EMBL" id="JMSN01000174">
    <property type="protein sequence ID" value="KDN36294.1"/>
    <property type="molecule type" value="Genomic_DNA"/>
</dbReference>
<dbReference type="HOGENOM" id="CLU_041732_3_1_1"/>
<feature type="domain" description="RecA family profile 1" evidence="4">
    <location>
        <begin position="95"/>
        <end position="145"/>
    </location>
</feature>
<dbReference type="GO" id="GO:0000730">
    <property type="term" value="P:DNA recombinase assembly"/>
    <property type="evidence" value="ECO:0007669"/>
    <property type="project" value="TreeGrafter"/>
</dbReference>
<dbReference type="InterPro" id="IPR027417">
    <property type="entry name" value="P-loop_NTPase"/>
</dbReference>
<dbReference type="InParanoid" id="A0A066VC20"/>
<dbReference type="AlphaFoldDB" id="A0A066VC20"/>
<reference evidence="5 6" key="1">
    <citation type="submission" date="2014-05" db="EMBL/GenBank/DDBJ databases">
        <title>Draft genome sequence of a rare smut relative, Tilletiaria anomala UBC 951.</title>
        <authorList>
            <consortium name="DOE Joint Genome Institute"/>
            <person name="Toome M."/>
            <person name="Kuo A."/>
            <person name="Henrissat B."/>
            <person name="Lipzen A."/>
            <person name="Tritt A."/>
            <person name="Yoshinaga Y."/>
            <person name="Zane M."/>
            <person name="Barry K."/>
            <person name="Grigoriev I.V."/>
            <person name="Spatafora J.W."/>
            <person name="Aimea M.C."/>
        </authorList>
    </citation>
    <scope>NUCLEOTIDE SEQUENCE [LARGE SCALE GENOMIC DNA]</scope>
    <source>
        <strain evidence="5 6">UBC 951</strain>
    </source>
</reference>
<dbReference type="SUPFAM" id="SSF52540">
    <property type="entry name" value="P-loop containing nucleoside triphosphate hydrolases"/>
    <property type="match status" value="1"/>
</dbReference>
<keyword evidence="6" id="KW-1185">Reference proteome</keyword>
<dbReference type="GO" id="GO:0003690">
    <property type="term" value="F:double-stranded DNA binding"/>
    <property type="evidence" value="ECO:0007669"/>
    <property type="project" value="TreeGrafter"/>
</dbReference>
<dbReference type="OMA" id="TATECHQ"/>
<evidence type="ECO:0000256" key="3">
    <source>
        <dbReference type="ARBA" id="ARBA00023125"/>
    </source>
</evidence>
<keyword evidence="2" id="KW-0067">ATP-binding</keyword>
<dbReference type="GeneID" id="25267626"/>
<gene>
    <name evidence="5" type="ORF">K437DRAFT_57393</name>
</gene>
<dbReference type="PROSITE" id="PS50162">
    <property type="entry name" value="RECA_2"/>
    <property type="match status" value="1"/>
</dbReference>
<dbReference type="GO" id="GO:0003697">
    <property type="term" value="F:single-stranded DNA binding"/>
    <property type="evidence" value="ECO:0007669"/>
    <property type="project" value="TreeGrafter"/>
</dbReference>
<protein>
    <submittedName>
        <fullName evidence="5">Rad51-domain-containing protein</fullName>
    </submittedName>
</protein>
<dbReference type="GO" id="GO:0000150">
    <property type="term" value="F:DNA strand exchange activity"/>
    <property type="evidence" value="ECO:0007669"/>
    <property type="project" value="TreeGrafter"/>
</dbReference>
<dbReference type="PANTHER" id="PTHR22942:SF30">
    <property type="entry name" value="MEIOTIC RECOMBINATION PROTEIN DMC1_LIM15 HOMOLOG"/>
    <property type="match status" value="1"/>
</dbReference>
<comment type="caution">
    <text evidence="5">The sequence shown here is derived from an EMBL/GenBank/DDBJ whole genome shotgun (WGS) entry which is preliminary data.</text>
</comment>
<evidence type="ECO:0000259" key="4">
    <source>
        <dbReference type="PROSITE" id="PS50162"/>
    </source>
</evidence>
<dbReference type="GO" id="GO:0042148">
    <property type="term" value="P:DNA strand invasion"/>
    <property type="evidence" value="ECO:0007669"/>
    <property type="project" value="TreeGrafter"/>
</dbReference>
<keyword evidence="3" id="KW-0238">DNA-binding</keyword>
<dbReference type="OrthoDB" id="10251254at2759"/>
<evidence type="ECO:0000313" key="5">
    <source>
        <dbReference type="EMBL" id="KDN36294.1"/>
    </source>
</evidence>
<dbReference type="GO" id="GO:0007131">
    <property type="term" value="P:reciprocal meiotic recombination"/>
    <property type="evidence" value="ECO:0007669"/>
    <property type="project" value="TreeGrafter"/>
</dbReference>
<sequence>MTEAAAGAAASEEEVDVPYTEVDALQDHGISVADITKLKTAGVSTVEAVNSTTRNNLAKIKGFSEVKVEKIKEAASKIVVAGFLTGTEISRVREKVLPISTGSKSLDAILGGGFMTCSMSEIFGEFRCGKTQICHTMAVTCQVRL</sequence>
<keyword evidence="1" id="KW-0547">Nucleotide-binding</keyword>
<name>A0A066VC20_TILAU</name>
<dbReference type="STRING" id="1037660.A0A066VC20"/>
<dbReference type="GO" id="GO:0140664">
    <property type="term" value="F:ATP-dependent DNA damage sensor activity"/>
    <property type="evidence" value="ECO:0007669"/>
    <property type="project" value="InterPro"/>
</dbReference>
<organism evidence="5 6">
    <name type="scientific">Tilletiaria anomala (strain ATCC 24038 / CBS 436.72 / UBC 951)</name>
    <dbReference type="NCBI Taxonomy" id="1037660"/>
    <lineage>
        <taxon>Eukaryota</taxon>
        <taxon>Fungi</taxon>
        <taxon>Dikarya</taxon>
        <taxon>Basidiomycota</taxon>
        <taxon>Ustilaginomycotina</taxon>
        <taxon>Exobasidiomycetes</taxon>
        <taxon>Georgefischeriales</taxon>
        <taxon>Tilletiariaceae</taxon>
        <taxon>Tilletiaria</taxon>
    </lineage>
</organism>
<evidence type="ECO:0000256" key="1">
    <source>
        <dbReference type="ARBA" id="ARBA00022741"/>
    </source>
</evidence>
<dbReference type="InterPro" id="IPR020588">
    <property type="entry name" value="RecA_ATP-bd"/>
</dbReference>